<evidence type="ECO:0000313" key="2">
    <source>
        <dbReference type="Proteomes" id="UP001054945"/>
    </source>
</evidence>
<comment type="caution">
    <text evidence="1">The sequence shown here is derived from an EMBL/GenBank/DDBJ whole genome shotgun (WGS) entry which is preliminary data.</text>
</comment>
<name>A0AAV4XX42_CAEEX</name>
<keyword evidence="2" id="KW-1185">Reference proteome</keyword>
<gene>
    <name evidence="1" type="ORF">CEXT_151181</name>
</gene>
<organism evidence="1 2">
    <name type="scientific">Caerostris extrusa</name>
    <name type="common">Bark spider</name>
    <name type="synonym">Caerostris bankana</name>
    <dbReference type="NCBI Taxonomy" id="172846"/>
    <lineage>
        <taxon>Eukaryota</taxon>
        <taxon>Metazoa</taxon>
        <taxon>Ecdysozoa</taxon>
        <taxon>Arthropoda</taxon>
        <taxon>Chelicerata</taxon>
        <taxon>Arachnida</taxon>
        <taxon>Araneae</taxon>
        <taxon>Araneomorphae</taxon>
        <taxon>Entelegynae</taxon>
        <taxon>Araneoidea</taxon>
        <taxon>Araneidae</taxon>
        <taxon>Caerostris</taxon>
    </lineage>
</organism>
<reference evidence="1 2" key="1">
    <citation type="submission" date="2021-06" db="EMBL/GenBank/DDBJ databases">
        <title>Caerostris extrusa draft genome.</title>
        <authorList>
            <person name="Kono N."/>
            <person name="Arakawa K."/>
        </authorList>
    </citation>
    <scope>NUCLEOTIDE SEQUENCE [LARGE SCALE GENOMIC DNA]</scope>
</reference>
<protein>
    <recommendedName>
        <fullName evidence="3">Ycf15</fullName>
    </recommendedName>
</protein>
<dbReference type="Proteomes" id="UP001054945">
    <property type="component" value="Unassembled WGS sequence"/>
</dbReference>
<accession>A0AAV4XX42</accession>
<proteinExistence type="predicted"/>
<sequence>MEQIPIFFLEIAYERRKNDLLTAFPFHEPRSCNRKRGMRNSVKKPNDRFANHCSLGDIDTSARWRTILAQLCVIYLHRDHKKTFNFW</sequence>
<dbReference type="EMBL" id="BPLR01001081">
    <property type="protein sequence ID" value="GIY99742.1"/>
    <property type="molecule type" value="Genomic_DNA"/>
</dbReference>
<dbReference type="AlphaFoldDB" id="A0AAV4XX42"/>
<evidence type="ECO:0008006" key="3">
    <source>
        <dbReference type="Google" id="ProtNLM"/>
    </source>
</evidence>
<evidence type="ECO:0000313" key="1">
    <source>
        <dbReference type="EMBL" id="GIY99742.1"/>
    </source>
</evidence>